<evidence type="ECO:0000313" key="7">
    <source>
        <dbReference type="EMBL" id="WAQ95671.1"/>
    </source>
</evidence>
<dbReference type="PANTHER" id="PTHR21419:SF30">
    <property type="entry name" value="IG-LIKE DOMAIN-CONTAINING PROTEIN"/>
    <property type="match status" value="1"/>
</dbReference>
<feature type="region of interest" description="Disordered" evidence="5">
    <location>
        <begin position="348"/>
        <end position="445"/>
    </location>
</feature>
<comment type="subcellular location">
    <subcellularLocation>
        <location evidence="1">Membrane</location>
        <topology evidence="1">Single-pass membrane protein</topology>
    </subcellularLocation>
</comment>
<keyword evidence="2 6" id="KW-0812">Transmembrane</keyword>
<evidence type="ECO:0000256" key="2">
    <source>
        <dbReference type="ARBA" id="ARBA00022692"/>
    </source>
</evidence>
<accession>A0ABY7DDE8</accession>
<evidence type="ECO:0000256" key="4">
    <source>
        <dbReference type="ARBA" id="ARBA00023136"/>
    </source>
</evidence>
<dbReference type="InterPro" id="IPR015943">
    <property type="entry name" value="WD40/YVTN_repeat-like_dom_sf"/>
</dbReference>
<dbReference type="SUPFAM" id="SSF69318">
    <property type="entry name" value="Integrin alpha N-terminal domain"/>
    <property type="match status" value="1"/>
</dbReference>
<dbReference type="Gene3D" id="2.130.10.10">
    <property type="entry name" value="YVTN repeat-like/Quinoprotein amine dehydrogenase"/>
    <property type="match status" value="1"/>
</dbReference>
<dbReference type="EMBL" id="CP111013">
    <property type="protein sequence ID" value="WAQ95671.1"/>
    <property type="molecule type" value="Genomic_DNA"/>
</dbReference>
<evidence type="ECO:0000256" key="1">
    <source>
        <dbReference type="ARBA" id="ARBA00004167"/>
    </source>
</evidence>
<evidence type="ECO:0000256" key="3">
    <source>
        <dbReference type="ARBA" id="ARBA00022989"/>
    </source>
</evidence>
<proteinExistence type="predicted"/>
<evidence type="ECO:0000256" key="5">
    <source>
        <dbReference type="SAM" id="MobiDB-lite"/>
    </source>
</evidence>
<keyword evidence="3 6" id="KW-1133">Transmembrane helix</keyword>
<keyword evidence="4 6" id="KW-0472">Membrane</keyword>
<gene>
    <name evidence="7" type="ORF">MAR_028361</name>
</gene>
<protein>
    <submittedName>
        <fullName evidence="7">Uncharacterized protein</fullName>
    </submittedName>
</protein>
<dbReference type="InterPro" id="IPR028994">
    <property type="entry name" value="Integrin_alpha_N"/>
</dbReference>
<feature type="compositionally biased region" description="Polar residues" evidence="5">
    <location>
        <begin position="368"/>
        <end position="396"/>
    </location>
</feature>
<dbReference type="InterPro" id="IPR045232">
    <property type="entry name" value="FAM234"/>
</dbReference>
<reference evidence="7" key="1">
    <citation type="submission" date="2022-11" db="EMBL/GenBank/DDBJ databases">
        <title>Centuries of genome instability and evolution in soft-shell clam transmissible cancer (bioRxiv).</title>
        <authorList>
            <person name="Hart S.F.M."/>
            <person name="Yonemitsu M.A."/>
            <person name="Giersch R.M."/>
            <person name="Beal B.F."/>
            <person name="Arriagada G."/>
            <person name="Davis B.W."/>
            <person name="Ostrander E.A."/>
            <person name="Goff S.P."/>
            <person name="Metzger M.J."/>
        </authorList>
    </citation>
    <scope>NUCLEOTIDE SEQUENCE</scope>
    <source>
        <strain evidence="7">MELC-2E11</strain>
        <tissue evidence="7">Siphon/mantle</tissue>
    </source>
</reference>
<dbReference type="Proteomes" id="UP001164746">
    <property type="component" value="Chromosome 2"/>
</dbReference>
<dbReference type="PANTHER" id="PTHR21419">
    <property type="match status" value="1"/>
</dbReference>
<feature type="transmembrane region" description="Helical" evidence="6">
    <location>
        <begin position="67"/>
        <end position="88"/>
    </location>
</feature>
<evidence type="ECO:0000256" key="6">
    <source>
        <dbReference type="SAM" id="Phobius"/>
    </source>
</evidence>
<name>A0ABY7DDE8_MYAAR</name>
<keyword evidence="8" id="KW-1185">Reference proteome</keyword>
<sequence>MSGFNLFGKAGHGDAKYRKVASSDDEFSLSDEEEVLFKTPREIELNLYPNSSKSVGTKTGASCMKQACLVCTIVVVIICVFTVGVTLYKNAHHAAGHTNRTLSGSGAGKIRQNVTGPGVKWRKIIQKRGFQYPCFGSIMALRGYDGKVLWDIDVRSEVLFFNCEQFDFDKDGKQDCIATGRMGTIIAFNPRNGDLMGINLEDFKCYVTADNPDKCQLVGPDPRDPWSSKFVRDANGTFIIHKGQTKGAMVTPVLADINGDGVLDVVASLFDGQVVLYDGKTATQSWVSIIDGHDGSLLWSLNSTRMQFSSVLTLGTSQRNLHKFVFSVTGRDSPYSWREDGSLVRFGVPDTANRTNNHKEGDSDGNPDPSSNIRNTATSPQNNQQAPPVQSPSYFNNPPFDPDSVPDNPNQRIGHPPSPKKDRPRRNNHMTNGRKGTDDPPDGVGEIEEQEYEDVQQCDPRANFPPNVTLVPMCNVESPDSMSTGLISDFDGDGMLDYMSVRALHYDELDAGYCMQGISFFIEIKVVSLQISYETGTLEKVLLHEKTKMPMPDPLHPITEHPTLLPVDQQTWTQFMGKTHDSVYTKPGEQ</sequence>
<organism evidence="7 8">
    <name type="scientific">Mya arenaria</name>
    <name type="common">Soft-shell clam</name>
    <dbReference type="NCBI Taxonomy" id="6604"/>
    <lineage>
        <taxon>Eukaryota</taxon>
        <taxon>Metazoa</taxon>
        <taxon>Spiralia</taxon>
        <taxon>Lophotrochozoa</taxon>
        <taxon>Mollusca</taxon>
        <taxon>Bivalvia</taxon>
        <taxon>Autobranchia</taxon>
        <taxon>Heteroconchia</taxon>
        <taxon>Euheterodonta</taxon>
        <taxon>Imparidentia</taxon>
        <taxon>Neoheterodontei</taxon>
        <taxon>Myida</taxon>
        <taxon>Myoidea</taxon>
        <taxon>Myidae</taxon>
        <taxon>Mya</taxon>
    </lineage>
</organism>
<evidence type="ECO:0000313" key="8">
    <source>
        <dbReference type="Proteomes" id="UP001164746"/>
    </source>
</evidence>